<dbReference type="Proteomes" id="UP000198287">
    <property type="component" value="Unassembled WGS sequence"/>
</dbReference>
<evidence type="ECO:0000256" key="5">
    <source>
        <dbReference type="SAM" id="Phobius"/>
    </source>
</evidence>
<dbReference type="OMA" id="FAYINQF"/>
<feature type="transmembrane region" description="Helical" evidence="5">
    <location>
        <begin position="67"/>
        <end position="87"/>
    </location>
</feature>
<dbReference type="Pfam" id="PF00892">
    <property type="entry name" value="EamA"/>
    <property type="match status" value="1"/>
</dbReference>
<keyword evidence="8" id="KW-1185">Reference proteome</keyword>
<evidence type="ECO:0000256" key="4">
    <source>
        <dbReference type="ARBA" id="ARBA00023136"/>
    </source>
</evidence>
<organism evidence="7 8">
    <name type="scientific">Folsomia candida</name>
    <name type="common">Springtail</name>
    <dbReference type="NCBI Taxonomy" id="158441"/>
    <lineage>
        <taxon>Eukaryota</taxon>
        <taxon>Metazoa</taxon>
        <taxon>Ecdysozoa</taxon>
        <taxon>Arthropoda</taxon>
        <taxon>Hexapoda</taxon>
        <taxon>Collembola</taxon>
        <taxon>Entomobryomorpha</taxon>
        <taxon>Isotomoidea</taxon>
        <taxon>Isotomidae</taxon>
        <taxon>Proisotominae</taxon>
        <taxon>Folsomia</taxon>
    </lineage>
</organism>
<feature type="domain" description="EamA" evidence="6">
    <location>
        <begin position="152"/>
        <end position="284"/>
    </location>
</feature>
<dbReference type="EMBL" id="LNIX01000002">
    <property type="protein sequence ID" value="OXA59872.1"/>
    <property type="molecule type" value="Genomic_DNA"/>
</dbReference>
<feature type="transmembrane region" description="Helical" evidence="5">
    <location>
        <begin position="242"/>
        <end position="262"/>
    </location>
</feature>
<comment type="caution">
    <text evidence="7">The sequence shown here is derived from an EMBL/GenBank/DDBJ whole genome shotgun (WGS) entry which is preliminary data.</text>
</comment>
<name>A0A226EQH1_FOLCA</name>
<evidence type="ECO:0000259" key="6">
    <source>
        <dbReference type="Pfam" id="PF00892"/>
    </source>
</evidence>
<feature type="transmembrane region" description="Helical" evidence="5">
    <location>
        <begin position="118"/>
        <end position="138"/>
    </location>
</feature>
<dbReference type="SUPFAM" id="SSF103481">
    <property type="entry name" value="Multidrug resistance efflux transporter EmrE"/>
    <property type="match status" value="2"/>
</dbReference>
<evidence type="ECO:0000256" key="1">
    <source>
        <dbReference type="ARBA" id="ARBA00004141"/>
    </source>
</evidence>
<feature type="transmembrane region" description="Helical" evidence="5">
    <location>
        <begin position="35"/>
        <end position="55"/>
    </location>
</feature>
<accession>A0A226EQH1</accession>
<comment type="subcellular location">
    <subcellularLocation>
        <location evidence="1">Membrane</location>
        <topology evidence="1">Multi-pass membrane protein</topology>
    </subcellularLocation>
</comment>
<evidence type="ECO:0000313" key="7">
    <source>
        <dbReference type="EMBL" id="OXA59872.1"/>
    </source>
</evidence>
<dbReference type="PANTHER" id="PTHR22911">
    <property type="entry name" value="ACYL-MALONYL CONDENSING ENZYME-RELATED"/>
    <property type="match status" value="1"/>
</dbReference>
<dbReference type="InterPro" id="IPR037185">
    <property type="entry name" value="EmrE-like"/>
</dbReference>
<dbReference type="InterPro" id="IPR000620">
    <property type="entry name" value="EamA_dom"/>
</dbReference>
<feature type="transmembrane region" description="Helical" evidence="5">
    <location>
        <begin position="214"/>
        <end position="235"/>
    </location>
</feature>
<keyword evidence="3 5" id="KW-1133">Transmembrane helix</keyword>
<dbReference type="PANTHER" id="PTHR22911:SF6">
    <property type="entry name" value="SOLUTE CARRIER FAMILY 35 MEMBER G1"/>
    <property type="match status" value="1"/>
</dbReference>
<feature type="transmembrane region" description="Helical" evidence="5">
    <location>
        <begin position="150"/>
        <end position="171"/>
    </location>
</feature>
<proteinExistence type="predicted"/>
<feature type="transmembrane region" description="Helical" evidence="5">
    <location>
        <begin position="183"/>
        <end position="202"/>
    </location>
</feature>
<dbReference type="OrthoDB" id="306876at2759"/>
<gene>
    <name evidence="7" type="ORF">Fcan01_05016</name>
</gene>
<keyword evidence="4 5" id="KW-0472">Membrane</keyword>
<evidence type="ECO:0000256" key="3">
    <source>
        <dbReference type="ARBA" id="ARBA00022989"/>
    </source>
</evidence>
<evidence type="ECO:0000256" key="2">
    <source>
        <dbReference type="ARBA" id="ARBA00022692"/>
    </source>
</evidence>
<reference evidence="7 8" key="1">
    <citation type="submission" date="2015-12" db="EMBL/GenBank/DDBJ databases">
        <title>The genome of Folsomia candida.</title>
        <authorList>
            <person name="Faddeeva A."/>
            <person name="Derks M.F."/>
            <person name="Anvar Y."/>
            <person name="Smit S."/>
            <person name="Van Straalen N."/>
            <person name="Roelofs D."/>
        </authorList>
    </citation>
    <scope>NUCLEOTIDE SEQUENCE [LARGE SCALE GENOMIC DNA]</scope>
    <source>
        <strain evidence="7 8">VU population</strain>
        <tissue evidence="7">Whole body</tissue>
    </source>
</reference>
<feature type="transmembrane region" description="Helical" evidence="5">
    <location>
        <begin position="268"/>
        <end position="290"/>
    </location>
</feature>
<feature type="transmembrane region" description="Helical" evidence="5">
    <location>
        <begin position="93"/>
        <end position="111"/>
    </location>
</feature>
<evidence type="ECO:0000313" key="8">
    <source>
        <dbReference type="Proteomes" id="UP000198287"/>
    </source>
</evidence>
<protein>
    <recommendedName>
        <fullName evidence="6">EamA domain-containing protein</fullName>
    </recommendedName>
</protein>
<sequence>MQPKLSTINSSPPIISTILVVKEPPETNKILPRRFLGLVFTVISSISFSLSTFLVKLLTTGSYSPFLCRWLFGTTAILLQFLSLQYISVADSLVITVITPVFVTLVAHKVLGEKCGFIPILCAIVTVLGVGVMTRPSIFTGQKEFFDGEALIGISFALASMVCTGISFVLVRYLRTIHFSVMMTFFGVWGTMECGLLSVWYGDGVIFPEEMKDSVLALLLAVLSFISQGSLVLGLKFEQASMVAVFRTLDVLFGFVWQGLLLGVVPDVYSVVGGITVTVGVLVLGFRKWLIQLPEGHKARNLFYLILK</sequence>
<keyword evidence="2 5" id="KW-0812">Transmembrane</keyword>
<dbReference type="AlphaFoldDB" id="A0A226EQH1"/>
<dbReference type="GO" id="GO:0016020">
    <property type="term" value="C:membrane"/>
    <property type="evidence" value="ECO:0007669"/>
    <property type="project" value="UniProtKB-SubCell"/>
</dbReference>